<keyword evidence="3" id="KW-1185">Reference proteome</keyword>
<evidence type="ECO:0000313" key="2">
    <source>
        <dbReference type="EMBL" id="ANE48114.1"/>
    </source>
</evidence>
<feature type="chain" id="PRO_5008000898" description="Copper amine oxidase-like N-terminal domain-containing protein" evidence="1">
    <location>
        <begin position="25"/>
        <end position="187"/>
    </location>
</feature>
<gene>
    <name evidence="2" type="ORF">SY83_19515</name>
</gene>
<organism evidence="2 3">
    <name type="scientific">Paenibacillus swuensis</name>
    <dbReference type="NCBI Taxonomy" id="1178515"/>
    <lineage>
        <taxon>Bacteria</taxon>
        <taxon>Bacillati</taxon>
        <taxon>Bacillota</taxon>
        <taxon>Bacilli</taxon>
        <taxon>Bacillales</taxon>
        <taxon>Paenibacillaceae</taxon>
        <taxon>Paenibacillus</taxon>
    </lineage>
</organism>
<evidence type="ECO:0008006" key="4">
    <source>
        <dbReference type="Google" id="ProtNLM"/>
    </source>
</evidence>
<dbReference type="AlphaFoldDB" id="A0A172TMH8"/>
<protein>
    <recommendedName>
        <fullName evidence="4">Copper amine oxidase-like N-terminal domain-containing protein</fullName>
    </recommendedName>
</protein>
<dbReference type="STRING" id="1178515.SY83_19515"/>
<sequence length="187" mass="19754">MKNVLKGVLLLALTAASTAIPSFAEESVAHTRTVSVSEASNYTAEVAAIQSVGTYATTDSASELPLTVNGILLGQSKSAVVKYKGAPSAVSKDSWLGTVEYKFRDGAVGFYEGTVEYISIPATKRFMSVNGRQVGISKAGLNGYFGKPDYVAEDGYVYERASDVIKAFTHPKTGAVIGVDYFSKSAI</sequence>
<accession>A0A172TMH8</accession>
<keyword evidence="1" id="KW-0732">Signal</keyword>
<name>A0A172TMH8_9BACL</name>
<proteinExistence type="predicted"/>
<dbReference type="EMBL" id="CP011388">
    <property type="protein sequence ID" value="ANE48114.1"/>
    <property type="molecule type" value="Genomic_DNA"/>
</dbReference>
<dbReference type="RefSeq" id="WP_068609566.1">
    <property type="nucleotide sequence ID" value="NZ_CP011388.1"/>
</dbReference>
<dbReference type="PATRIC" id="fig|1178515.4.peg.3947"/>
<reference evidence="2 3" key="1">
    <citation type="submission" date="2015-01" db="EMBL/GenBank/DDBJ databases">
        <title>Paenibacillus swuensis/DY6/whole genome sequencing.</title>
        <authorList>
            <person name="Kim M.K."/>
            <person name="Srinivasan S."/>
            <person name="Lee J.-J."/>
        </authorList>
    </citation>
    <scope>NUCLEOTIDE SEQUENCE [LARGE SCALE GENOMIC DNA]</scope>
    <source>
        <strain evidence="2 3">DY6</strain>
    </source>
</reference>
<dbReference type="Proteomes" id="UP000076927">
    <property type="component" value="Chromosome"/>
</dbReference>
<feature type="signal peptide" evidence="1">
    <location>
        <begin position="1"/>
        <end position="24"/>
    </location>
</feature>
<dbReference type="OrthoDB" id="2654428at2"/>
<evidence type="ECO:0000313" key="3">
    <source>
        <dbReference type="Proteomes" id="UP000076927"/>
    </source>
</evidence>
<dbReference type="KEGG" id="pswu:SY83_19515"/>
<evidence type="ECO:0000256" key="1">
    <source>
        <dbReference type="SAM" id="SignalP"/>
    </source>
</evidence>